<dbReference type="RefSeq" id="WP_345201625.1">
    <property type="nucleotide sequence ID" value="NZ_BAABHX010000002.1"/>
</dbReference>
<protein>
    <submittedName>
        <fullName evidence="2">NUDIX domain-containing protein</fullName>
    </submittedName>
</protein>
<sequence length="267" mass="31439">MRILSLNLYYQDFSNSEMDSKQQLINKSNEAKEIFLPHLSADPVIFGFDQNELKVLLIKMNYRKMWLLPGGYVRKDEDLDEAVVRILKDRAGVVADVYLQEFGVFGKKNRSEFYFEDFDETLFHKQRFVSIGYYALYNPDKFNLITDEFSEACEWIYLSKLPEIELAMDHREIIEKALLTLRETISHKPIGYNLLPEKFTLSELQKLYEVILGKELNRGNFYRKIKNLGILKKLDERRMGGAHKAPDLYSFDKENYTKALENGLNSW</sequence>
<evidence type="ECO:0000313" key="3">
    <source>
        <dbReference type="Proteomes" id="UP001500353"/>
    </source>
</evidence>
<feature type="domain" description="Nudix hydrolase" evidence="1">
    <location>
        <begin position="36"/>
        <end position="180"/>
    </location>
</feature>
<accession>A0ABP9M510</accession>
<dbReference type="Pfam" id="PF00293">
    <property type="entry name" value="NUDIX"/>
    <property type="match status" value="1"/>
</dbReference>
<dbReference type="Gene3D" id="3.90.79.10">
    <property type="entry name" value="Nucleoside Triphosphate Pyrophosphohydrolase"/>
    <property type="match status" value="1"/>
</dbReference>
<dbReference type="SUPFAM" id="SSF46785">
    <property type="entry name" value="Winged helix' DNA-binding domain"/>
    <property type="match status" value="1"/>
</dbReference>
<dbReference type="InterPro" id="IPR036390">
    <property type="entry name" value="WH_DNA-bd_sf"/>
</dbReference>
<proteinExistence type="predicted"/>
<comment type="caution">
    <text evidence="2">The sequence shown here is derived from an EMBL/GenBank/DDBJ whole genome shotgun (WGS) entry which is preliminary data.</text>
</comment>
<reference evidence="3" key="1">
    <citation type="journal article" date="2019" name="Int. J. Syst. Evol. Microbiol.">
        <title>The Global Catalogue of Microorganisms (GCM) 10K type strain sequencing project: providing services to taxonomists for standard genome sequencing and annotation.</title>
        <authorList>
            <consortium name="The Broad Institute Genomics Platform"/>
            <consortium name="The Broad Institute Genome Sequencing Center for Infectious Disease"/>
            <person name="Wu L."/>
            <person name="Ma J."/>
        </authorList>
    </citation>
    <scope>NUCLEOTIDE SEQUENCE [LARGE SCALE GENOMIC DNA]</scope>
    <source>
        <strain evidence="3">JCM 18019</strain>
    </source>
</reference>
<dbReference type="InterPro" id="IPR015797">
    <property type="entry name" value="NUDIX_hydrolase-like_dom_sf"/>
</dbReference>
<dbReference type="EMBL" id="BAABHX010000002">
    <property type="protein sequence ID" value="GAA5089519.1"/>
    <property type="molecule type" value="Genomic_DNA"/>
</dbReference>
<dbReference type="InterPro" id="IPR036388">
    <property type="entry name" value="WH-like_DNA-bd_sf"/>
</dbReference>
<evidence type="ECO:0000313" key="2">
    <source>
        <dbReference type="EMBL" id="GAA5089519.1"/>
    </source>
</evidence>
<keyword evidence="3" id="KW-1185">Reference proteome</keyword>
<gene>
    <name evidence="2" type="ORF">GCM10023210_14430</name>
</gene>
<dbReference type="Proteomes" id="UP001500353">
    <property type="component" value="Unassembled WGS sequence"/>
</dbReference>
<dbReference type="PANTHER" id="PTHR43736:SF4">
    <property type="entry name" value="SLR1690 PROTEIN"/>
    <property type="match status" value="1"/>
</dbReference>
<organism evidence="2 3">
    <name type="scientific">Chryseobacterium ginsengisoli</name>
    <dbReference type="NCBI Taxonomy" id="363853"/>
    <lineage>
        <taxon>Bacteria</taxon>
        <taxon>Pseudomonadati</taxon>
        <taxon>Bacteroidota</taxon>
        <taxon>Flavobacteriia</taxon>
        <taxon>Flavobacteriales</taxon>
        <taxon>Weeksellaceae</taxon>
        <taxon>Chryseobacterium group</taxon>
        <taxon>Chryseobacterium</taxon>
    </lineage>
</organism>
<dbReference type="PROSITE" id="PS51462">
    <property type="entry name" value="NUDIX"/>
    <property type="match status" value="1"/>
</dbReference>
<dbReference type="InterPro" id="IPR000086">
    <property type="entry name" value="NUDIX_hydrolase_dom"/>
</dbReference>
<name>A0ABP9M510_9FLAO</name>
<evidence type="ECO:0000259" key="1">
    <source>
        <dbReference type="PROSITE" id="PS51462"/>
    </source>
</evidence>
<dbReference type="CDD" id="cd18873">
    <property type="entry name" value="NUDIX_NadM_like"/>
    <property type="match status" value="1"/>
</dbReference>
<dbReference type="Pfam" id="PF21906">
    <property type="entry name" value="WHD_NrtR"/>
    <property type="match status" value="1"/>
</dbReference>
<dbReference type="Gene3D" id="1.10.10.10">
    <property type="entry name" value="Winged helix-like DNA-binding domain superfamily/Winged helix DNA-binding domain"/>
    <property type="match status" value="1"/>
</dbReference>
<dbReference type="PANTHER" id="PTHR43736">
    <property type="entry name" value="ADP-RIBOSE PYROPHOSPHATASE"/>
    <property type="match status" value="1"/>
</dbReference>
<dbReference type="SUPFAM" id="SSF55811">
    <property type="entry name" value="Nudix"/>
    <property type="match status" value="1"/>
</dbReference>
<dbReference type="InterPro" id="IPR054105">
    <property type="entry name" value="WHD_NrtR"/>
</dbReference>